<feature type="compositionally biased region" description="Polar residues" evidence="1">
    <location>
        <begin position="333"/>
        <end position="350"/>
    </location>
</feature>
<feature type="region of interest" description="Disordered" evidence="1">
    <location>
        <begin position="1081"/>
        <end position="1101"/>
    </location>
</feature>
<gene>
    <name evidence="2" type="ORF">CHYS00102_LOCUS3319</name>
</gene>
<feature type="compositionally biased region" description="Basic residues" evidence="1">
    <location>
        <begin position="1152"/>
        <end position="1163"/>
    </location>
</feature>
<evidence type="ECO:0000313" key="2">
    <source>
        <dbReference type="EMBL" id="CAD8876141.1"/>
    </source>
</evidence>
<feature type="compositionally biased region" description="Basic and acidic residues" evidence="1">
    <location>
        <begin position="905"/>
        <end position="914"/>
    </location>
</feature>
<feature type="compositionally biased region" description="Low complexity" evidence="1">
    <location>
        <begin position="667"/>
        <end position="677"/>
    </location>
</feature>
<evidence type="ECO:0000256" key="1">
    <source>
        <dbReference type="SAM" id="MobiDB-lite"/>
    </source>
</evidence>
<proteinExistence type="predicted"/>
<protein>
    <submittedName>
        <fullName evidence="2">Uncharacterized protein</fullName>
    </submittedName>
</protein>
<feature type="compositionally biased region" description="Basic and acidic residues" evidence="1">
    <location>
        <begin position="322"/>
        <end position="331"/>
    </location>
</feature>
<feature type="region of interest" description="Disordered" evidence="1">
    <location>
        <begin position="321"/>
        <end position="350"/>
    </location>
</feature>
<sequence length="1163" mass="133057">MSYNVGHEEPSVEKRMKDDRGGDDDRRLRRRRRWTDISSSSSMPSGRPPPPPQRWMGYEGKERGKDWMSPQRRSARDSQVGESEGCGDRHRRRHQYWRRRTCWTRLEEVTKEVRTDEYGRHLFGVDGLRSYKMADSFTYEEGGRRMARNDDGAGNLLQDFFRRKGDEDDKFGLRHAHHQVSKIRSQHHISRNQRHVHGHRSHKRSCGPDSRRPNGIGGDGDEMERKNGLYSAITAHFSPPQRKYHVWQKESHTVSSAAAESCSEDFFSSEEEGEVVEAKEKGEAIFKNKPLISSSSPPLSKRKERLWNDIHLYQEVAPFESSGKEAEERGSQHFLTSSPQWSPYSSHGNQCQVEYNRSSPCPGKQPSNSARMQKVEHREDAGYCIRVSIAATDMGAKMAAHPFIAPPRQVVDAVMEKRGAGVTGAGGIVRKVVKWPKKIEEDRERGGNVVAKGEFWEPLMLQRPCQKDKNTVTGCVAVSMHKFVGGQGPRCLGEDYKTKLGSSMTVQWKRDGIPSWCGKNKKDSNIVTSYDSLWNQSEWKERGMNQMAKEIPSGTTINVMNKNESPVGTSKPHQQPQKTCQSYCNACSGKEAKIHKDAPSLDLHYDRANKNLFLPLPLSYCSPTTTLAPQNDDYNDKGNYYASFKKSSKNMNYRWDMTTKRQEKIQELQQQQKQQQEQQEKQQQKQKENYTWNWIKNTRAHMQDTEVWAGSGWGRRYQQTQQQQQEQVKKKQKLQYQQQLCHSSPSSFASPSWPRIQLSKDEKWTTAGNQCSTGFFTHKNSDVAAALHSSPLSLQLCATSSKMKKPQQQHCGNNNVIVEQHQEKSKHYLHKTMKRNMTEKPEDALKSSTLKTCFSSVAFAEEEEYHIYPKNLSSSRCTAEKLPQHVGRCHDDGISQRQQHQHRTRKEEEQPGRKDAAASMVILSGTSLDPLALHDRHVSNRNHNKNIVLRSFKKKINKGRGCRLPLAHFLGVEREVNIFEEEINSNSDSPIRLVKEDSPFDVTGRFLYRGKTGRKHDAHRISHKERGGLIKNDFFSLENCRPYCDEKMEGASRKENIEFNRDCHDAKEKCMTSSRKIVSVALSQKDSSGESSSHSQNTSTAVPASITTSVTVCYSQPTQRIDIISNDTKLNFANCKRQKSLIQQHDHDKNGGWRKKKGNSKNL</sequence>
<feature type="region of interest" description="Disordered" evidence="1">
    <location>
        <begin position="888"/>
        <end position="914"/>
    </location>
</feature>
<feature type="compositionally biased region" description="Basic residues" evidence="1">
    <location>
        <begin position="179"/>
        <end position="205"/>
    </location>
</feature>
<feature type="region of interest" description="Disordered" evidence="1">
    <location>
        <begin position="1140"/>
        <end position="1163"/>
    </location>
</feature>
<accession>A0A7S1B5Y9</accession>
<dbReference type="AlphaFoldDB" id="A0A7S1B5Y9"/>
<reference evidence="2" key="1">
    <citation type="submission" date="2021-01" db="EMBL/GenBank/DDBJ databases">
        <authorList>
            <person name="Corre E."/>
            <person name="Pelletier E."/>
            <person name="Niang G."/>
            <person name="Scheremetjew M."/>
            <person name="Finn R."/>
            <person name="Kale V."/>
            <person name="Holt S."/>
            <person name="Cochrane G."/>
            <person name="Meng A."/>
            <person name="Brown T."/>
            <person name="Cohen L."/>
        </authorList>
    </citation>
    <scope>NUCLEOTIDE SEQUENCE</scope>
    <source>
        <strain evidence="2">308</strain>
    </source>
</reference>
<feature type="region of interest" description="Disordered" evidence="1">
    <location>
        <begin position="1"/>
        <end position="91"/>
    </location>
</feature>
<organism evidence="2">
    <name type="scientific">Corethron hystrix</name>
    <dbReference type="NCBI Taxonomy" id="216773"/>
    <lineage>
        <taxon>Eukaryota</taxon>
        <taxon>Sar</taxon>
        <taxon>Stramenopiles</taxon>
        <taxon>Ochrophyta</taxon>
        <taxon>Bacillariophyta</taxon>
        <taxon>Coscinodiscophyceae</taxon>
        <taxon>Corethrophycidae</taxon>
        <taxon>Corethrales</taxon>
        <taxon>Corethraceae</taxon>
        <taxon>Corethron</taxon>
    </lineage>
</organism>
<dbReference type="EMBL" id="HBFR01004840">
    <property type="protein sequence ID" value="CAD8876141.1"/>
    <property type="molecule type" value="Transcribed_RNA"/>
</dbReference>
<feature type="region of interest" description="Disordered" evidence="1">
    <location>
        <begin position="179"/>
        <end position="224"/>
    </location>
</feature>
<feature type="region of interest" description="Disordered" evidence="1">
    <location>
        <begin position="664"/>
        <end position="684"/>
    </location>
</feature>
<feature type="compositionally biased region" description="Basic and acidic residues" evidence="1">
    <location>
        <begin position="1"/>
        <end position="27"/>
    </location>
</feature>
<name>A0A7S1B5Y9_9STRA</name>